<dbReference type="GO" id="GO:0005737">
    <property type="term" value="C:cytoplasm"/>
    <property type="evidence" value="ECO:0007669"/>
    <property type="project" value="TreeGrafter"/>
</dbReference>
<feature type="active site" evidence="1">
    <location>
        <position position="47"/>
    </location>
</feature>
<dbReference type="Gene3D" id="3.10.310.10">
    <property type="entry name" value="Diaminopimelate Epimerase, Chain A, domain 1"/>
    <property type="match status" value="2"/>
</dbReference>
<dbReference type="GO" id="GO:0016853">
    <property type="term" value="F:isomerase activity"/>
    <property type="evidence" value="ECO:0007669"/>
    <property type="project" value="TreeGrafter"/>
</dbReference>
<evidence type="ECO:0000313" key="3">
    <source>
        <dbReference type="Proteomes" id="UP000287171"/>
    </source>
</evidence>
<evidence type="ECO:0000256" key="1">
    <source>
        <dbReference type="PIRSR" id="PIRSR016184-1"/>
    </source>
</evidence>
<dbReference type="PANTHER" id="PTHR13774">
    <property type="entry name" value="PHENAZINE BIOSYNTHESIS PROTEIN"/>
    <property type="match status" value="1"/>
</dbReference>
<dbReference type="NCBIfam" id="TIGR00654">
    <property type="entry name" value="PhzF_family"/>
    <property type="match status" value="1"/>
</dbReference>
<name>A0A402BF61_9CHLR</name>
<dbReference type="SUPFAM" id="SSF54506">
    <property type="entry name" value="Diaminopimelate epimerase-like"/>
    <property type="match status" value="1"/>
</dbReference>
<comment type="caution">
    <text evidence="2">The sequence shown here is derived from an EMBL/GenBank/DDBJ whole genome shotgun (WGS) entry which is preliminary data.</text>
</comment>
<dbReference type="RefSeq" id="WP_126630192.1">
    <property type="nucleotide sequence ID" value="NZ_BIFT01000002.1"/>
</dbReference>
<dbReference type="PANTHER" id="PTHR13774:SF32">
    <property type="entry name" value="ANTISENSE-ENHANCING SEQUENCE 1"/>
    <property type="match status" value="1"/>
</dbReference>
<sequence>MKQLHYSLVDVFTNQPFGGNQLAVFSDARGLTPETMQALAKELNLSESAFVLPAQSAAADYRVRFFTPAIELPMAGHPTIGTAFVLANEGIIPFTEPETTIAFEEGVGVVPVTLSARAGQPDLIRMRQPLPTFGPVFADYEAIAQMLSLDHTLLDTTLPLEVVSCGVPFLFVPLKSLEAIRSIRFRLDVWERVLRDFAAPHVFVFTQEVVHAGSTVHSRMFAPAMGIAEDPATGAASGPLGCYLVRHGQVQPTKVGYSQIVSEQGIELGRPSFVQVKIELDGEHITGVSIGGQCHFMGKGWITLAD</sequence>
<accession>A0A402BF61</accession>
<evidence type="ECO:0000313" key="2">
    <source>
        <dbReference type="EMBL" id="GCE30023.1"/>
    </source>
</evidence>
<dbReference type="InterPro" id="IPR003719">
    <property type="entry name" value="Phenazine_PhzF-like"/>
</dbReference>
<proteinExistence type="predicted"/>
<dbReference type="PIRSF" id="PIRSF016184">
    <property type="entry name" value="PhzC_PhzF"/>
    <property type="match status" value="1"/>
</dbReference>
<reference evidence="3" key="1">
    <citation type="submission" date="2018-12" db="EMBL/GenBank/DDBJ databases">
        <title>Tengunoibacter tsumagoiensis gen. nov., sp. nov., Dictyobacter kobayashii sp. nov., D. alpinus sp. nov., and D. joshuensis sp. nov. and description of Dictyobacteraceae fam. nov. within the order Ktedonobacterales isolated from Tengu-no-mugimeshi.</title>
        <authorList>
            <person name="Wang C.M."/>
            <person name="Zheng Y."/>
            <person name="Sakai Y."/>
            <person name="Toyoda A."/>
            <person name="Minakuchi Y."/>
            <person name="Abe K."/>
            <person name="Yokota A."/>
            <person name="Yabe S."/>
        </authorList>
    </citation>
    <scope>NUCLEOTIDE SEQUENCE [LARGE SCALE GENOMIC DNA]</scope>
    <source>
        <strain evidence="3">Uno16</strain>
    </source>
</reference>
<organism evidence="2 3">
    <name type="scientific">Dictyobacter alpinus</name>
    <dbReference type="NCBI Taxonomy" id="2014873"/>
    <lineage>
        <taxon>Bacteria</taxon>
        <taxon>Bacillati</taxon>
        <taxon>Chloroflexota</taxon>
        <taxon>Ktedonobacteria</taxon>
        <taxon>Ktedonobacterales</taxon>
        <taxon>Dictyobacteraceae</taxon>
        <taxon>Dictyobacter</taxon>
    </lineage>
</organism>
<dbReference type="OrthoDB" id="9788221at2"/>
<dbReference type="EMBL" id="BIFT01000002">
    <property type="protein sequence ID" value="GCE30023.1"/>
    <property type="molecule type" value="Genomic_DNA"/>
</dbReference>
<gene>
    <name evidence="2" type="ORF">KDA_55070</name>
</gene>
<dbReference type="Pfam" id="PF02567">
    <property type="entry name" value="PhzC-PhzF"/>
    <property type="match status" value="1"/>
</dbReference>
<dbReference type="Proteomes" id="UP000287171">
    <property type="component" value="Unassembled WGS sequence"/>
</dbReference>
<dbReference type="AlphaFoldDB" id="A0A402BF61"/>
<protein>
    <submittedName>
        <fullName evidence="2">Phenazine biosynthesis protein PhzF</fullName>
    </submittedName>
</protein>
<keyword evidence="3" id="KW-1185">Reference proteome</keyword>